<dbReference type="RefSeq" id="WP_293923932.1">
    <property type="nucleotide sequence ID" value="NZ_CP137624.1"/>
</dbReference>
<reference evidence="1 2" key="1">
    <citation type="submission" date="2023-09" db="EMBL/GenBank/DDBJ databases">
        <authorList>
            <person name="Page C.A."/>
            <person name="Perez-Diaz I.M."/>
        </authorList>
    </citation>
    <scope>NUCLEOTIDE SEQUENCE [LARGE SCALE GENOMIC DNA]</scope>
    <source>
        <strain evidence="1 2">Ll15</strain>
    </source>
</reference>
<dbReference type="Proteomes" id="UP001322664">
    <property type="component" value="Chromosome"/>
</dbReference>
<proteinExistence type="predicted"/>
<evidence type="ECO:0000313" key="2">
    <source>
        <dbReference type="Proteomes" id="UP001322664"/>
    </source>
</evidence>
<dbReference type="EMBL" id="CP137624">
    <property type="protein sequence ID" value="WPK13649.1"/>
    <property type="molecule type" value="Genomic_DNA"/>
</dbReference>
<sequence length="127" mass="14798">MNVSSWIKSLTTFKIDSKYADVSEIDYYLEQRDEEPFDSQWMKVHNNFTAIIESLDNKEVKRQLEELQSLAQEQFYKTIIKQTGHPDLAAYLSDDIYLIVGYLATGHSNDFVFAMKESYDHGAFPKI</sequence>
<organism evidence="1 2">
    <name type="scientific">Lysinibacillus louembei</name>
    <dbReference type="NCBI Taxonomy" id="1470088"/>
    <lineage>
        <taxon>Bacteria</taxon>
        <taxon>Bacillati</taxon>
        <taxon>Bacillota</taxon>
        <taxon>Bacilli</taxon>
        <taxon>Bacillales</taxon>
        <taxon>Bacillaceae</taxon>
        <taxon>Lysinibacillus</taxon>
    </lineage>
</organism>
<evidence type="ECO:0000313" key="1">
    <source>
        <dbReference type="EMBL" id="WPK13649.1"/>
    </source>
</evidence>
<gene>
    <name evidence="1" type="ORF">R6U77_08315</name>
</gene>
<evidence type="ECO:0008006" key="3">
    <source>
        <dbReference type="Google" id="ProtNLM"/>
    </source>
</evidence>
<accession>A0ABZ0S1V5</accession>
<protein>
    <recommendedName>
        <fullName evidence="3">TipAS antibiotic-recognition domain-containing protein</fullName>
    </recommendedName>
</protein>
<keyword evidence="2" id="KW-1185">Reference proteome</keyword>
<name>A0ABZ0S1V5_9BACI</name>